<gene>
    <name evidence="2" type="ORF">EB796_014707</name>
</gene>
<dbReference type="Proteomes" id="UP000593567">
    <property type="component" value="Unassembled WGS sequence"/>
</dbReference>
<name>A0A7J7JNI0_BUGNE</name>
<organism evidence="2 3">
    <name type="scientific">Bugula neritina</name>
    <name type="common">Brown bryozoan</name>
    <name type="synonym">Sertularia neritina</name>
    <dbReference type="NCBI Taxonomy" id="10212"/>
    <lineage>
        <taxon>Eukaryota</taxon>
        <taxon>Metazoa</taxon>
        <taxon>Spiralia</taxon>
        <taxon>Lophotrochozoa</taxon>
        <taxon>Bryozoa</taxon>
        <taxon>Gymnolaemata</taxon>
        <taxon>Cheilostomatida</taxon>
        <taxon>Flustrina</taxon>
        <taxon>Buguloidea</taxon>
        <taxon>Bugulidae</taxon>
        <taxon>Bugula</taxon>
    </lineage>
</organism>
<evidence type="ECO:0000313" key="2">
    <source>
        <dbReference type="EMBL" id="KAF6026986.1"/>
    </source>
</evidence>
<reference evidence="2" key="1">
    <citation type="submission" date="2020-06" db="EMBL/GenBank/DDBJ databases">
        <title>Draft genome of Bugula neritina, a colonial animal packing powerful symbionts and potential medicines.</title>
        <authorList>
            <person name="Rayko M."/>
        </authorList>
    </citation>
    <scope>NUCLEOTIDE SEQUENCE [LARGE SCALE GENOMIC DNA]</scope>
    <source>
        <strain evidence="2">Kwan_BN1</strain>
    </source>
</reference>
<keyword evidence="3" id="KW-1185">Reference proteome</keyword>
<accession>A0A7J7JNI0</accession>
<evidence type="ECO:0000256" key="1">
    <source>
        <dbReference type="SAM" id="MobiDB-lite"/>
    </source>
</evidence>
<sequence>MSDYAITMSISESANINYQQKPLDNGFRDAPCFVCGSVGLNGHQSLTESLYNLLVETRTVISSDKTNSICSTCLVLSELMEQAIQAQMSLAGRNRKKLGMTKNWKNINLITTHLFKAGSAVNMSGNVHQAQTDVDNENDEGQKYEIIPCFVENLNLLISNIQGGLGQTDQGELKQTDITDLSEIDQPDIGNEFSIISEYNTPQQQVEIPRLECEVFEHEEQPMAETTTTSTEDNDHIIKEEMTISFEEQEYHIIWQTEAVERELQSTCRAGGDIQNEKARRSDEEGSNSNVTDLEDGLKNLESYDFLREALKNVVVQYTIKMMVKEITARHRIAIIAKEHSLARL</sequence>
<feature type="region of interest" description="Disordered" evidence="1">
    <location>
        <begin position="271"/>
        <end position="294"/>
    </location>
</feature>
<dbReference type="AlphaFoldDB" id="A0A7J7JNI0"/>
<feature type="compositionally biased region" description="Basic and acidic residues" evidence="1">
    <location>
        <begin position="275"/>
        <end position="284"/>
    </location>
</feature>
<comment type="caution">
    <text evidence="2">The sequence shown here is derived from an EMBL/GenBank/DDBJ whole genome shotgun (WGS) entry which is preliminary data.</text>
</comment>
<protein>
    <submittedName>
        <fullName evidence="2">Uncharacterized protein</fullName>
    </submittedName>
</protein>
<proteinExistence type="predicted"/>
<evidence type="ECO:0000313" key="3">
    <source>
        <dbReference type="Proteomes" id="UP000593567"/>
    </source>
</evidence>
<dbReference type="EMBL" id="VXIV02002169">
    <property type="protein sequence ID" value="KAF6026986.1"/>
    <property type="molecule type" value="Genomic_DNA"/>
</dbReference>